<keyword evidence="1" id="KW-0732">Signal</keyword>
<keyword evidence="3" id="KW-1185">Reference proteome</keyword>
<dbReference type="Proteomes" id="UP001283361">
    <property type="component" value="Unassembled WGS sequence"/>
</dbReference>
<accession>A0AAE0XN00</accession>
<protein>
    <submittedName>
        <fullName evidence="2">Uncharacterized protein</fullName>
    </submittedName>
</protein>
<sequence length="93" mass="10797">MYVWINLFYDLIIMKLLAKGTIDIGSPPCTKTSFSRLGLDLVVAEDVELAWSMFQSLIDDSFRRFPMRSRRMFEEAMLGLLNPRPNYCGRQAQ</sequence>
<evidence type="ECO:0000313" key="2">
    <source>
        <dbReference type="EMBL" id="KAK3698003.1"/>
    </source>
</evidence>
<dbReference type="AlphaFoldDB" id="A0AAE0XN00"/>
<name>A0AAE0XN00_9GAST</name>
<comment type="caution">
    <text evidence="2">The sequence shown here is derived from an EMBL/GenBank/DDBJ whole genome shotgun (WGS) entry which is preliminary data.</text>
</comment>
<feature type="signal peptide" evidence="1">
    <location>
        <begin position="1"/>
        <end position="18"/>
    </location>
</feature>
<evidence type="ECO:0000256" key="1">
    <source>
        <dbReference type="SAM" id="SignalP"/>
    </source>
</evidence>
<dbReference type="EMBL" id="JAWDGP010007989">
    <property type="protein sequence ID" value="KAK3698003.1"/>
    <property type="molecule type" value="Genomic_DNA"/>
</dbReference>
<gene>
    <name evidence="2" type="ORF">RRG08_064921</name>
</gene>
<reference evidence="2" key="1">
    <citation type="journal article" date="2023" name="G3 (Bethesda)">
        <title>A reference genome for the long-term kleptoplast-retaining sea slug Elysia crispata morphotype clarki.</title>
        <authorList>
            <person name="Eastman K.E."/>
            <person name="Pendleton A.L."/>
            <person name="Shaikh M.A."/>
            <person name="Suttiyut T."/>
            <person name="Ogas R."/>
            <person name="Tomko P."/>
            <person name="Gavelis G."/>
            <person name="Widhalm J.R."/>
            <person name="Wisecaver J.H."/>
        </authorList>
    </citation>
    <scope>NUCLEOTIDE SEQUENCE</scope>
    <source>
        <strain evidence="2">ECLA1</strain>
    </source>
</reference>
<organism evidence="2 3">
    <name type="scientific">Elysia crispata</name>
    <name type="common">lettuce slug</name>
    <dbReference type="NCBI Taxonomy" id="231223"/>
    <lineage>
        <taxon>Eukaryota</taxon>
        <taxon>Metazoa</taxon>
        <taxon>Spiralia</taxon>
        <taxon>Lophotrochozoa</taxon>
        <taxon>Mollusca</taxon>
        <taxon>Gastropoda</taxon>
        <taxon>Heterobranchia</taxon>
        <taxon>Euthyneura</taxon>
        <taxon>Panpulmonata</taxon>
        <taxon>Sacoglossa</taxon>
        <taxon>Placobranchoidea</taxon>
        <taxon>Plakobranchidae</taxon>
        <taxon>Elysia</taxon>
    </lineage>
</organism>
<evidence type="ECO:0000313" key="3">
    <source>
        <dbReference type="Proteomes" id="UP001283361"/>
    </source>
</evidence>
<feature type="chain" id="PRO_5042081572" evidence="1">
    <location>
        <begin position="19"/>
        <end position="93"/>
    </location>
</feature>
<proteinExistence type="predicted"/>